<evidence type="ECO:0000313" key="1">
    <source>
        <dbReference type="EMBL" id="SPJ29501.1"/>
    </source>
</evidence>
<keyword evidence="2" id="KW-1185">Reference proteome</keyword>
<name>A0A2R8CAP1_9RHOB</name>
<organism evidence="1 2">
    <name type="scientific">Falsiruegeria mediterranea M17</name>
    <dbReference type="NCBI Taxonomy" id="1200281"/>
    <lineage>
        <taxon>Bacteria</taxon>
        <taxon>Pseudomonadati</taxon>
        <taxon>Pseudomonadota</taxon>
        <taxon>Alphaproteobacteria</taxon>
        <taxon>Rhodobacterales</taxon>
        <taxon>Roseobacteraceae</taxon>
        <taxon>Falsiruegeria</taxon>
    </lineage>
</organism>
<proteinExistence type="predicted"/>
<sequence>MILAQTGLTIMLSSNEKSRPLGGSFYLDL</sequence>
<dbReference type="EMBL" id="ONZG01000007">
    <property type="protein sequence ID" value="SPJ29501.1"/>
    <property type="molecule type" value="Genomic_DNA"/>
</dbReference>
<evidence type="ECO:0000313" key="2">
    <source>
        <dbReference type="Proteomes" id="UP000244898"/>
    </source>
</evidence>
<reference evidence="2" key="1">
    <citation type="submission" date="2018-03" db="EMBL/GenBank/DDBJ databases">
        <authorList>
            <person name="Rodrigo-Torres L."/>
            <person name="Arahal R. D."/>
            <person name="Lucena T."/>
        </authorList>
    </citation>
    <scope>NUCLEOTIDE SEQUENCE [LARGE SCALE GENOMIC DNA]</scope>
    <source>
        <strain evidence="2">CECT 7615</strain>
    </source>
</reference>
<accession>A0A2R8CAP1</accession>
<gene>
    <name evidence="1" type="ORF">TRM7615_03020</name>
</gene>
<protein>
    <submittedName>
        <fullName evidence="1">Uncharacterized protein</fullName>
    </submittedName>
</protein>
<dbReference type="AlphaFoldDB" id="A0A2R8CAP1"/>
<dbReference type="Proteomes" id="UP000244898">
    <property type="component" value="Unassembled WGS sequence"/>
</dbReference>